<evidence type="ECO:0000256" key="1">
    <source>
        <dbReference type="SAM" id="MobiDB-lite"/>
    </source>
</evidence>
<sequence>MSIKTVRCFSGTMTRTSFAETLVFSRDEGGTVSGGEYITGESVGSMGSETACESMSDEDVSSVGERNRSESEERGAANTVWVARVGSAGKPDDTSIRAAMQEGRIAEKDIDSIWGDFLNRMETISSTDRDLNVYSVIVSSDGGSRDWCLLLNPHEASSHDLDSTNINIEEQITQEVHDTLFTEGSRFNSKLSEIFAGDAHQKEFTATVTGFMNGELW</sequence>
<dbReference type="AlphaFoldDB" id="A0A1Y2BJU5"/>
<gene>
    <name evidence="2" type="ORF">BCR39DRAFT_516269</name>
</gene>
<accession>A0A1Y2BJU5</accession>
<comment type="caution">
    <text evidence="2">The sequence shown here is derived from an EMBL/GenBank/DDBJ whole genome shotgun (WGS) entry which is preliminary data.</text>
</comment>
<feature type="compositionally biased region" description="Basic and acidic residues" evidence="1">
    <location>
        <begin position="65"/>
        <end position="75"/>
    </location>
</feature>
<dbReference type="EMBL" id="MCFC01000002">
    <property type="protein sequence ID" value="ORY35034.1"/>
    <property type="molecule type" value="Genomic_DNA"/>
</dbReference>
<evidence type="ECO:0000313" key="2">
    <source>
        <dbReference type="EMBL" id="ORY35034.1"/>
    </source>
</evidence>
<organism evidence="2 3">
    <name type="scientific">Naematelia encephala</name>
    <dbReference type="NCBI Taxonomy" id="71784"/>
    <lineage>
        <taxon>Eukaryota</taxon>
        <taxon>Fungi</taxon>
        <taxon>Dikarya</taxon>
        <taxon>Basidiomycota</taxon>
        <taxon>Agaricomycotina</taxon>
        <taxon>Tremellomycetes</taxon>
        <taxon>Tremellales</taxon>
        <taxon>Naemateliaceae</taxon>
        <taxon>Naematelia</taxon>
    </lineage>
</organism>
<feature type="region of interest" description="Disordered" evidence="1">
    <location>
        <begin position="54"/>
        <end position="75"/>
    </location>
</feature>
<evidence type="ECO:0000313" key="3">
    <source>
        <dbReference type="Proteomes" id="UP000193986"/>
    </source>
</evidence>
<protein>
    <submittedName>
        <fullName evidence="2">Uncharacterized protein</fullName>
    </submittedName>
</protein>
<reference evidence="2 3" key="1">
    <citation type="submission" date="2016-07" db="EMBL/GenBank/DDBJ databases">
        <title>Pervasive Adenine N6-methylation of Active Genes in Fungi.</title>
        <authorList>
            <consortium name="DOE Joint Genome Institute"/>
            <person name="Mondo S.J."/>
            <person name="Dannebaum R.O."/>
            <person name="Kuo R.C."/>
            <person name="Labutti K."/>
            <person name="Haridas S."/>
            <person name="Kuo A."/>
            <person name="Salamov A."/>
            <person name="Ahrendt S.R."/>
            <person name="Lipzen A."/>
            <person name="Sullivan W."/>
            <person name="Andreopoulos W.B."/>
            <person name="Clum A."/>
            <person name="Lindquist E."/>
            <person name="Daum C."/>
            <person name="Ramamoorthy G.K."/>
            <person name="Gryganskyi A."/>
            <person name="Culley D."/>
            <person name="Magnuson J.K."/>
            <person name="James T.Y."/>
            <person name="O'Malley M.A."/>
            <person name="Stajich J.E."/>
            <person name="Spatafora J.W."/>
            <person name="Visel A."/>
            <person name="Grigoriev I.V."/>
        </authorList>
    </citation>
    <scope>NUCLEOTIDE SEQUENCE [LARGE SCALE GENOMIC DNA]</scope>
    <source>
        <strain evidence="2 3">68-887.2</strain>
    </source>
</reference>
<name>A0A1Y2BJU5_9TREE</name>
<dbReference type="InParanoid" id="A0A1Y2BJU5"/>
<keyword evidence="3" id="KW-1185">Reference proteome</keyword>
<proteinExistence type="predicted"/>
<dbReference type="Proteomes" id="UP000193986">
    <property type="component" value="Unassembled WGS sequence"/>
</dbReference>